<feature type="compositionally biased region" description="Acidic residues" evidence="1">
    <location>
        <begin position="112"/>
        <end position="128"/>
    </location>
</feature>
<dbReference type="Proteomes" id="UP001172673">
    <property type="component" value="Unassembled WGS sequence"/>
</dbReference>
<proteinExistence type="predicted"/>
<keyword evidence="3" id="KW-1185">Reference proteome</keyword>
<protein>
    <submittedName>
        <fullName evidence="2">Uncharacterized protein</fullName>
    </submittedName>
</protein>
<evidence type="ECO:0000313" key="3">
    <source>
        <dbReference type="Proteomes" id="UP001172673"/>
    </source>
</evidence>
<gene>
    <name evidence="2" type="ORF">H2200_008496</name>
</gene>
<feature type="region of interest" description="Disordered" evidence="1">
    <location>
        <begin position="107"/>
        <end position="128"/>
    </location>
</feature>
<comment type="caution">
    <text evidence="2">The sequence shown here is derived from an EMBL/GenBank/DDBJ whole genome shotgun (WGS) entry which is preliminary data.</text>
</comment>
<organism evidence="2 3">
    <name type="scientific">Cladophialophora chaetospira</name>
    <dbReference type="NCBI Taxonomy" id="386627"/>
    <lineage>
        <taxon>Eukaryota</taxon>
        <taxon>Fungi</taxon>
        <taxon>Dikarya</taxon>
        <taxon>Ascomycota</taxon>
        <taxon>Pezizomycotina</taxon>
        <taxon>Eurotiomycetes</taxon>
        <taxon>Chaetothyriomycetidae</taxon>
        <taxon>Chaetothyriales</taxon>
        <taxon>Herpotrichiellaceae</taxon>
        <taxon>Cladophialophora</taxon>
    </lineage>
</organism>
<dbReference type="AlphaFoldDB" id="A0AA38X5V8"/>
<sequence length="128" mass="15058">MSTFAETADTMDFLGIYRTCTHSEEEKNRREAWMESIRYRFAETVMLPWKWKMNVHPDVAADYKKAAFKKFRKVSYQREHRDIIDGLSVEDVPVHDIVSLDLQVKQWPSDSGDYDSDGEDDSKDNDNE</sequence>
<accession>A0AA38X5V8</accession>
<dbReference type="EMBL" id="JAPDRK010000012">
    <property type="protein sequence ID" value="KAJ9607423.1"/>
    <property type="molecule type" value="Genomic_DNA"/>
</dbReference>
<reference evidence="2" key="1">
    <citation type="submission" date="2022-10" db="EMBL/GenBank/DDBJ databases">
        <title>Culturing micro-colonial fungi from biological soil crusts in the Mojave desert and describing Neophaeococcomyces mojavensis, and introducing the new genera and species Taxawa tesnikishii.</title>
        <authorList>
            <person name="Kurbessoian T."/>
            <person name="Stajich J.E."/>
        </authorList>
    </citation>
    <scope>NUCLEOTIDE SEQUENCE</scope>
    <source>
        <strain evidence="2">TK_41</strain>
    </source>
</reference>
<name>A0AA38X5V8_9EURO</name>
<evidence type="ECO:0000256" key="1">
    <source>
        <dbReference type="SAM" id="MobiDB-lite"/>
    </source>
</evidence>
<evidence type="ECO:0000313" key="2">
    <source>
        <dbReference type="EMBL" id="KAJ9607423.1"/>
    </source>
</evidence>